<evidence type="ECO:0000256" key="8">
    <source>
        <dbReference type="ARBA" id="ARBA00023136"/>
    </source>
</evidence>
<proteinExistence type="predicted"/>
<feature type="transmembrane region" description="Helical" evidence="9">
    <location>
        <begin position="225"/>
        <end position="245"/>
    </location>
</feature>
<name>A0ABT3VIE2_9BURK</name>
<feature type="transmembrane region" description="Helical" evidence="9">
    <location>
        <begin position="257"/>
        <end position="277"/>
    </location>
</feature>
<feature type="transmembrane region" description="Helical" evidence="9">
    <location>
        <begin position="355"/>
        <end position="379"/>
    </location>
</feature>
<evidence type="ECO:0000259" key="10">
    <source>
        <dbReference type="Pfam" id="PF04234"/>
    </source>
</evidence>
<reference evidence="12 13" key="1">
    <citation type="submission" date="2022-11" db="EMBL/GenBank/DDBJ databases">
        <title>Biodiversity and phylogenetic relationships of bacteria.</title>
        <authorList>
            <person name="Machado R.A.R."/>
            <person name="Bhat A."/>
            <person name="Loulou A."/>
            <person name="Kallel S."/>
        </authorList>
    </citation>
    <scope>NUCLEOTIDE SEQUENCE [LARGE SCALE GENOMIC DNA]</scope>
    <source>
        <strain evidence="12 13">DSM 13975</strain>
    </source>
</reference>
<sequence>MHTQILRGRAAYHSLAMLLAVLLLLTWAPILHAHASLVASSPDSGAILSQHPRTVSLSFNESVSPLLMKLIRPDGSTESLEEPRMQNNGLELALPPLEDQGTYGLSWRVISADGHPVGGTLTFSVGVPSSANQLDSNGNDPVRNSLIWLSRLLGYLGLFTGIAWALYRAQISTSTDSAVRPGRLSPIMLALGAIALLLNLGLVGVDALDLPLSALLSGTAWKTAASTSMGLAVLLGWTALACAALSWTLPHPKKQKWLAVLALILLGGSLAASGHASTAEPAWLSRPSVWLHVVAVTLWIGSFLPLAYTLKQGQESRLLAMFSRWIPAVLLILTLSGAALIYVQFDQLSSLWESAYGQVLGIKLILVALLLGLGAYNRYRLTQAVLQQDSHARQAMRRVIRLEYLLVVLILAVVALWRFTPPPRALAQLAAPSISTHVHTDAGMADLIYLPASAQHPASLTVALYEADFSPLKAQEVEVIFSNPQAGVESISFPAQPTLQNQWEVSTIELPHLASWNIRIQVLISDFERIHLDTTLDLQAQ</sequence>
<organism evidence="12 13">
    <name type="scientific">Alcaligenes parafaecalis</name>
    <dbReference type="NCBI Taxonomy" id="171260"/>
    <lineage>
        <taxon>Bacteria</taxon>
        <taxon>Pseudomonadati</taxon>
        <taxon>Pseudomonadota</taxon>
        <taxon>Betaproteobacteria</taxon>
        <taxon>Burkholderiales</taxon>
        <taxon>Alcaligenaceae</taxon>
        <taxon>Alcaligenes</taxon>
    </lineage>
</organism>
<dbReference type="InterPro" id="IPR032694">
    <property type="entry name" value="CopC/D"/>
</dbReference>
<feature type="transmembrane region" description="Helical" evidence="9">
    <location>
        <begin position="322"/>
        <end position="343"/>
    </location>
</feature>
<keyword evidence="4" id="KW-0479">Metal-binding</keyword>
<keyword evidence="13" id="KW-1185">Reference proteome</keyword>
<feature type="transmembrane region" description="Helical" evidence="9">
    <location>
        <begin position="400"/>
        <end position="419"/>
    </location>
</feature>
<dbReference type="RefSeq" id="WP_266120012.1">
    <property type="nucleotide sequence ID" value="NZ_JAPKNA010000001.1"/>
</dbReference>
<dbReference type="Pfam" id="PF05425">
    <property type="entry name" value="CopD"/>
    <property type="match status" value="1"/>
</dbReference>
<feature type="transmembrane region" description="Helical" evidence="9">
    <location>
        <begin position="289"/>
        <end position="310"/>
    </location>
</feature>
<evidence type="ECO:0000313" key="12">
    <source>
        <dbReference type="EMBL" id="MCX5462987.1"/>
    </source>
</evidence>
<evidence type="ECO:0000256" key="3">
    <source>
        <dbReference type="ARBA" id="ARBA00022692"/>
    </source>
</evidence>
<evidence type="ECO:0000256" key="4">
    <source>
        <dbReference type="ARBA" id="ARBA00022723"/>
    </source>
</evidence>
<evidence type="ECO:0000256" key="6">
    <source>
        <dbReference type="ARBA" id="ARBA00022989"/>
    </source>
</evidence>
<keyword evidence="6 9" id="KW-1133">Transmembrane helix</keyword>
<comment type="subcellular location">
    <subcellularLocation>
        <location evidence="1">Cell membrane</location>
        <topology evidence="1">Multi-pass membrane protein</topology>
    </subcellularLocation>
</comment>
<accession>A0ABT3VIE2</accession>
<evidence type="ECO:0000256" key="7">
    <source>
        <dbReference type="ARBA" id="ARBA00023008"/>
    </source>
</evidence>
<dbReference type="Pfam" id="PF04234">
    <property type="entry name" value="CopC"/>
    <property type="match status" value="1"/>
</dbReference>
<feature type="transmembrane region" description="Helical" evidence="9">
    <location>
        <begin position="146"/>
        <end position="167"/>
    </location>
</feature>
<keyword evidence="5" id="KW-0732">Signal</keyword>
<evidence type="ECO:0000256" key="2">
    <source>
        <dbReference type="ARBA" id="ARBA00022475"/>
    </source>
</evidence>
<dbReference type="Proteomes" id="UP001209916">
    <property type="component" value="Unassembled WGS sequence"/>
</dbReference>
<keyword evidence="2" id="KW-1003">Cell membrane</keyword>
<evidence type="ECO:0000256" key="5">
    <source>
        <dbReference type="ARBA" id="ARBA00022729"/>
    </source>
</evidence>
<keyword evidence="7" id="KW-0186">Copper</keyword>
<protein>
    <submittedName>
        <fullName evidence="12">Copper resistance protein CopC</fullName>
    </submittedName>
</protein>
<dbReference type="InterPro" id="IPR014756">
    <property type="entry name" value="Ig_E-set"/>
</dbReference>
<keyword evidence="3 9" id="KW-0812">Transmembrane</keyword>
<dbReference type="InterPro" id="IPR014755">
    <property type="entry name" value="Cu-Rt/internalin_Ig-like"/>
</dbReference>
<feature type="transmembrane region" description="Helical" evidence="9">
    <location>
        <begin position="187"/>
        <end position="205"/>
    </location>
</feature>
<gene>
    <name evidence="12" type="ORF">OSH09_02240</name>
</gene>
<evidence type="ECO:0000313" key="13">
    <source>
        <dbReference type="Proteomes" id="UP001209916"/>
    </source>
</evidence>
<comment type="caution">
    <text evidence="12">The sequence shown here is derived from an EMBL/GenBank/DDBJ whole genome shotgun (WGS) entry which is preliminary data.</text>
</comment>
<evidence type="ECO:0000259" key="11">
    <source>
        <dbReference type="Pfam" id="PF05425"/>
    </source>
</evidence>
<dbReference type="InterPro" id="IPR008457">
    <property type="entry name" value="Cu-R_CopD_dom"/>
</dbReference>
<dbReference type="PANTHER" id="PTHR34820:SF4">
    <property type="entry name" value="INNER MEMBRANE PROTEIN YEBZ"/>
    <property type="match status" value="1"/>
</dbReference>
<dbReference type="SUPFAM" id="SSF81296">
    <property type="entry name" value="E set domains"/>
    <property type="match status" value="1"/>
</dbReference>
<dbReference type="Gene3D" id="2.60.40.1220">
    <property type="match status" value="1"/>
</dbReference>
<dbReference type="PANTHER" id="PTHR34820">
    <property type="entry name" value="INNER MEMBRANE PROTEIN YEBZ"/>
    <property type="match status" value="1"/>
</dbReference>
<evidence type="ECO:0000256" key="9">
    <source>
        <dbReference type="SAM" id="Phobius"/>
    </source>
</evidence>
<keyword evidence="8 9" id="KW-0472">Membrane</keyword>
<feature type="domain" description="CopC" evidence="10">
    <location>
        <begin position="34"/>
        <end position="125"/>
    </location>
</feature>
<dbReference type="InterPro" id="IPR007348">
    <property type="entry name" value="CopC_dom"/>
</dbReference>
<feature type="domain" description="Copper resistance protein D" evidence="11">
    <location>
        <begin position="317"/>
        <end position="417"/>
    </location>
</feature>
<evidence type="ECO:0000256" key="1">
    <source>
        <dbReference type="ARBA" id="ARBA00004651"/>
    </source>
</evidence>
<dbReference type="EMBL" id="JAPKNA010000001">
    <property type="protein sequence ID" value="MCX5462987.1"/>
    <property type="molecule type" value="Genomic_DNA"/>
</dbReference>